<keyword evidence="7" id="KW-1185">Reference proteome</keyword>
<keyword evidence="3" id="KW-0520">NAD</keyword>
<dbReference type="PANTHER" id="PTHR43078:SF6">
    <property type="entry name" value="UDP-GLUCURONIC ACID DECARBOXYLASE 1"/>
    <property type="match status" value="1"/>
</dbReference>
<sequence>MIVNIHSNGKHALRQRYFVTGGAGFIGSNVVDALLRQGHEVYTIDDLSTGSFENLTAANRSRYHYFFEQNVLDFDWDGYLKAGDHIIHLAAAVGVDYVAKDSLFTSHNNLNVTQHVLEKCRQYRCSLLFTSTSEVYGNHDRHFSSEDDHLCMHVTHGGRSAYTLSKLYGEFLCQEYAQKYHLQITVLRLFNTIGSRQSNSFGMVVPRFIQHALRNECIAVYGAGDQTRSFCHVSDTVRAICELSKSSSSRGEIYNVGNDVSITVLELAQYIKDITNSSSEIKLSPFPEARQGDKDIKNRKPDISKILKDFGWQPEVSWQEAIFEIVESMKQQNVMKFA</sequence>
<feature type="domain" description="NAD-dependent epimerase/dehydratase" evidence="5">
    <location>
        <begin position="18"/>
        <end position="257"/>
    </location>
</feature>
<evidence type="ECO:0000256" key="3">
    <source>
        <dbReference type="ARBA" id="ARBA00023027"/>
    </source>
</evidence>
<dbReference type="RefSeq" id="WP_208177157.1">
    <property type="nucleotide sequence ID" value="NZ_JAGETZ010000011.1"/>
</dbReference>
<protein>
    <submittedName>
        <fullName evidence="6">GDP-mannose 4,6-dehydratase</fullName>
    </submittedName>
</protein>
<dbReference type="Pfam" id="PF01370">
    <property type="entry name" value="Epimerase"/>
    <property type="match status" value="1"/>
</dbReference>
<dbReference type="InterPro" id="IPR036291">
    <property type="entry name" value="NAD(P)-bd_dom_sf"/>
</dbReference>
<dbReference type="PANTHER" id="PTHR43078">
    <property type="entry name" value="UDP-GLUCURONIC ACID DECARBOXYLASE-RELATED"/>
    <property type="match status" value="1"/>
</dbReference>
<name>A0ABS3QKG0_9BACT</name>
<dbReference type="InterPro" id="IPR044516">
    <property type="entry name" value="UXS-like"/>
</dbReference>
<evidence type="ECO:0000313" key="7">
    <source>
        <dbReference type="Proteomes" id="UP000664369"/>
    </source>
</evidence>
<dbReference type="EMBL" id="JAGETZ010000011">
    <property type="protein sequence ID" value="MBO2011468.1"/>
    <property type="molecule type" value="Genomic_DNA"/>
</dbReference>
<gene>
    <name evidence="6" type="ORF">J4E00_20555</name>
</gene>
<dbReference type="SUPFAM" id="SSF51735">
    <property type="entry name" value="NAD(P)-binding Rossmann-fold domains"/>
    <property type="match status" value="1"/>
</dbReference>
<evidence type="ECO:0000256" key="2">
    <source>
        <dbReference type="ARBA" id="ARBA00022793"/>
    </source>
</evidence>
<comment type="cofactor">
    <cofactor evidence="1">
        <name>NAD(+)</name>
        <dbReference type="ChEBI" id="CHEBI:57540"/>
    </cofactor>
</comment>
<comment type="caution">
    <text evidence="6">The sequence shown here is derived from an EMBL/GenBank/DDBJ whole genome shotgun (WGS) entry which is preliminary data.</text>
</comment>
<proteinExistence type="predicted"/>
<dbReference type="InterPro" id="IPR001509">
    <property type="entry name" value="Epimerase_deHydtase"/>
</dbReference>
<evidence type="ECO:0000256" key="1">
    <source>
        <dbReference type="ARBA" id="ARBA00001911"/>
    </source>
</evidence>
<keyword evidence="2" id="KW-0210">Decarboxylase</keyword>
<keyword evidence="4" id="KW-0456">Lyase</keyword>
<dbReference type="Proteomes" id="UP000664369">
    <property type="component" value="Unassembled WGS sequence"/>
</dbReference>
<reference evidence="6 7" key="1">
    <citation type="submission" date="2021-03" db="EMBL/GenBank/DDBJ databases">
        <authorList>
            <person name="Kim M.K."/>
        </authorList>
    </citation>
    <scope>NUCLEOTIDE SEQUENCE [LARGE SCALE GENOMIC DNA]</scope>
    <source>
        <strain evidence="6 7">BT442</strain>
    </source>
</reference>
<evidence type="ECO:0000256" key="4">
    <source>
        <dbReference type="ARBA" id="ARBA00023239"/>
    </source>
</evidence>
<dbReference type="Gene3D" id="3.40.50.720">
    <property type="entry name" value="NAD(P)-binding Rossmann-like Domain"/>
    <property type="match status" value="1"/>
</dbReference>
<evidence type="ECO:0000259" key="5">
    <source>
        <dbReference type="Pfam" id="PF01370"/>
    </source>
</evidence>
<organism evidence="6 7">
    <name type="scientific">Hymenobacter negativus</name>
    <dbReference type="NCBI Taxonomy" id="2795026"/>
    <lineage>
        <taxon>Bacteria</taxon>
        <taxon>Pseudomonadati</taxon>
        <taxon>Bacteroidota</taxon>
        <taxon>Cytophagia</taxon>
        <taxon>Cytophagales</taxon>
        <taxon>Hymenobacteraceae</taxon>
        <taxon>Hymenobacter</taxon>
    </lineage>
</organism>
<evidence type="ECO:0000313" key="6">
    <source>
        <dbReference type="EMBL" id="MBO2011468.1"/>
    </source>
</evidence>
<accession>A0ABS3QKG0</accession>